<dbReference type="Pfam" id="PF00354">
    <property type="entry name" value="Pentaxin"/>
    <property type="match status" value="1"/>
</dbReference>
<keyword evidence="5 9" id="KW-0106">Calcium</keyword>
<dbReference type="OrthoDB" id="547680at2759"/>
<feature type="domain" description="Pentraxin (PTX)" evidence="10">
    <location>
        <begin position="18"/>
        <end position="214"/>
    </location>
</feature>
<accession>A0A6I9XFJ6</accession>
<dbReference type="PROSITE" id="PS51828">
    <property type="entry name" value="PTX_2"/>
    <property type="match status" value="1"/>
</dbReference>
<feature type="disulfide bond" evidence="8">
    <location>
        <begin position="50"/>
        <end position="109"/>
    </location>
</feature>
<evidence type="ECO:0000313" key="11">
    <source>
        <dbReference type="Proteomes" id="UP000504617"/>
    </source>
</evidence>
<keyword evidence="3 9" id="KW-0479">Metal-binding</keyword>
<evidence type="ECO:0000259" key="10">
    <source>
        <dbReference type="PROSITE" id="PS51828"/>
    </source>
</evidence>
<dbReference type="Gene3D" id="2.60.120.200">
    <property type="match status" value="1"/>
</dbReference>
<dbReference type="RefSeq" id="XP_013914439.1">
    <property type="nucleotide sequence ID" value="XM_014058964.1"/>
</dbReference>
<organism evidence="11 12">
    <name type="scientific">Thamnophis sirtalis</name>
    <dbReference type="NCBI Taxonomy" id="35019"/>
    <lineage>
        <taxon>Eukaryota</taxon>
        <taxon>Metazoa</taxon>
        <taxon>Chordata</taxon>
        <taxon>Craniata</taxon>
        <taxon>Vertebrata</taxon>
        <taxon>Euteleostomi</taxon>
        <taxon>Lepidosauria</taxon>
        <taxon>Squamata</taxon>
        <taxon>Bifurcata</taxon>
        <taxon>Unidentata</taxon>
        <taxon>Episquamata</taxon>
        <taxon>Toxicofera</taxon>
        <taxon>Serpentes</taxon>
        <taxon>Colubroidea</taxon>
        <taxon>Colubridae</taxon>
        <taxon>Natricinae</taxon>
        <taxon>Thamnophis</taxon>
    </lineage>
</organism>
<evidence type="ECO:0000256" key="6">
    <source>
        <dbReference type="ARBA" id="ARBA00023157"/>
    </source>
</evidence>
<comment type="cofactor">
    <cofactor evidence="9">
        <name>Ca(2+)</name>
        <dbReference type="ChEBI" id="CHEBI:29108"/>
    </cofactor>
    <text evidence="9">Binds 2 calcium ions per subunit.</text>
</comment>
<evidence type="ECO:0000256" key="1">
    <source>
        <dbReference type="ARBA" id="ARBA00004613"/>
    </source>
</evidence>
<dbReference type="AlphaFoldDB" id="A0A6I9XFJ6"/>
<evidence type="ECO:0000256" key="2">
    <source>
        <dbReference type="ARBA" id="ARBA00022525"/>
    </source>
</evidence>
<dbReference type="GeneID" id="106543060"/>
<dbReference type="PANTHER" id="PTHR45869">
    <property type="entry name" value="C-REACTIVE PROTEIN-RELATED"/>
    <property type="match status" value="1"/>
</dbReference>
<evidence type="ECO:0000256" key="3">
    <source>
        <dbReference type="ARBA" id="ARBA00022723"/>
    </source>
</evidence>
<comment type="subunit">
    <text evidence="9">Homopentamer. Pentaxin (or pentraxin) have a discoid arrangement of 5 non-covalently bound subunits.</text>
</comment>
<evidence type="ECO:0000256" key="9">
    <source>
        <dbReference type="RuleBase" id="RU362112"/>
    </source>
</evidence>
<dbReference type="GO" id="GO:0001849">
    <property type="term" value="F:complement component C1q complex binding"/>
    <property type="evidence" value="ECO:0007669"/>
    <property type="project" value="TreeGrafter"/>
</dbReference>
<dbReference type="PRINTS" id="PR00895">
    <property type="entry name" value="PENTAXIN"/>
</dbReference>
<keyword evidence="4" id="KW-0732">Signal</keyword>
<evidence type="ECO:0000256" key="4">
    <source>
        <dbReference type="ARBA" id="ARBA00022729"/>
    </source>
</evidence>
<name>A0A6I9XFJ6_9SAUR</name>
<dbReference type="InterPro" id="IPR013320">
    <property type="entry name" value="ConA-like_dom_sf"/>
</dbReference>
<dbReference type="GO" id="GO:0005615">
    <property type="term" value="C:extracellular space"/>
    <property type="evidence" value="ECO:0007669"/>
    <property type="project" value="TreeGrafter"/>
</dbReference>
<comment type="subcellular location">
    <subcellularLocation>
        <location evidence="1 9">Secreted</location>
    </subcellularLocation>
</comment>
<keyword evidence="2" id="KW-0964">Secreted</keyword>
<dbReference type="KEGG" id="tsr:106543060"/>
<sequence>MGLLDLLLMEKGCWPYLEKKAFVFPAGNKKAVVRVDVSRPGHPLTNFTVCLRFKPLQARPAILFSYYAKNNGKAFQIKYHPDHFNLLIGGMMQMIAHRKASPSEWQHICVAWNSTTGLVHCWHNGELLPRFVMRKGYKMSSNGTILLGQERDLSGKKDSFLGEMADVNMWLRVLKPDEIRLVWNNEEVPNSVVSWRALNYTIRGDVLVEEALHQVP</sequence>
<dbReference type="InterPro" id="IPR051005">
    <property type="entry name" value="Pentraxin_domain"/>
</dbReference>
<dbReference type="SUPFAM" id="SSF49899">
    <property type="entry name" value="Concanavalin A-like lectins/glucanases"/>
    <property type="match status" value="1"/>
</dbReference>
<evidence type="ECO:0000256" key="5">
    <source>
        <dbReference type="ARBA" id="ARBA00022837"/>
    </source>
</evidence>
<protein>
    <recommendedName>
        <fullName evidence="9">Pentraxin family member</fullName>
    </recommendedName>
</protein>
<gene>
    <name evidence="12" type="primary">LOC106543060</name>
</gene>
<dbReference type="PANTHER" id="PTHR45869:SF7">
    <property type="entry name" value="C-REACTIVE PROTEIN"/>
    <property type="match status" value="1"/>
</dbReference>
<comment type="similarity">
    <text evidence="7 9">Belongs to the pentraxin family.</text>
</comment>
<evidence type="ECO:0000313" key="12">
    <source>
        <dbReference type="RefSeq" id="XP_013914439.1"/>
    </source>
</evidence>
<dbReference type="GO" id="GO:0045087">
    <property type="term" value="P:innate immune response"/>
    <property type="evidence" value="ECO:0007669"/>
    <property type="project" value="TreeGrafter"/>
</dbReference>
<dbReference type="InterPro" id="IPR001759">
    <property type="entry name" value="PTX_dom"/>
</dbReference>
<proteinExistence type="inferred from homology"/>
<dbReference type="GO" id="GO:0046872">
    <property type="term" value="F:metal ion binding"/>
    <property type="evidence" value="ECO:0007669"/>
    <property type="project" value="UniProtKB-KW"/>
</dbReference>
<keyword evidence="6 8" id="KW-1015">Disulfide bond</keyword>
<keyword evidence="11" id="KW-1185">Reference proteome</keyword>
<evidence type="ECO:0000256" key="8">
    <source>
        <dbReference type="PROSITE-ProRule" id="PRU01172"/>
    </source>
</evidence>
<reference evidence="12" key="1">
    <citation type="submission" date="2025-08" db="UniProtKB">
        <authorList>
            <consortium name="RefSeq"/>
        </authorList>
    </citation>
    <scope>IDENTIFICATION</scope>
    <source>
        <tissue evidence="12">Skeletal muscle</tissue>
    </source>
</reference>
<dbReference type="SMART" id="SM00159">
    <property type="entry name" value="PTX"/>
    <property type="match status" value="1"/>
</dbReference>
<evidence type="ECO:0000256" key="7">
    <source>
        <dbReference type="ARBA" id="ARBA00038102"/>
    </source>
</evidence>
<dbReference type="Proteomes" id="UP000504617">
    <property type="component" value="Unplaced"/>
</dbReference>